<name>A0AAP1F059_9XANT</name>
<proteinExistence type="predicted"/>
<dbReference type="InterPro" id="IPR023213">
    <property type="entry name" value="CAT-like_dom_sf"/>
</dbReference>
<feature type="non-terminal residue" evidence="2">
    <location>
        <position position="97"/>
    </location>
</feature>
<protein>
    <recommendedName>
        <fullName evidence="1">Condensation domain-containing protein</fullName>
    </recommendedName>
</protein>
<evidence type="ECO:0000313" key="2">
    <source>
        <dbReference type="EMBL" id="KOR45606.1"/>
    </source>
</evidence>
<comment type="caution">
    <text evidence="2">The sequence shown here is derived from an EMBL/GenBank/DDBJ whole genome shotgun (WGS) entry which is preliminary data.</text>
</comment>
<dbReference type="Pfam" id="PF00668">
    <property type="entry name" value="Condensation"/>
    <property type="match status" value="1"/>
</dbReference>
<sequence length="97" mass="10414">LSQFDPRAAQAYLLAGGVDLHGELDLPALQRALDRIVARHEALRTSFVVCDDGATQLIAPAKVGFALECIDLRQAADPHADAQRHAALEAESPFNLV</sequence>
<dbReference type="EMBL" id="LHUJ01000155">
    <property type="protein sequence ID" value="KOR45606.1"/>
    <property type="molecule type" value="Genomic_DNA"/>
</dbReference>
<feature type="non-terminal residue" evidence="2">
    <location>
        <position position="1"/>
    </location>
</feature>
<reference evidence="2 3" key="1">
    <citation type="submission" date="2015-07" db="EMBL/GenBank/DDBJ databases">
        <authorList>
            <consortium name="Consortium for Microbial Forensics and Genomics (microFORGE)"/>
            <person name="Knight B.M."/>
            <person name="Roberts D.P."/>
            <person name="Lin D."/>
            <person name="Hari K."/>
            <person name="Fletcher J."/>
            <person name="Melcher U."/>
            <person name="Blagden T."/>
            <person name="Winegar R.A."/>
        </authorList>
    </citation>
    <scope>NUCLEOTIDE SEQUENCE [LARGE SCALE GENOMIC DNA]</scope>
    <source>
        <strain evidence="2 3">X11-5A</strain>
    </source>
</reference>
<reference evidence="2 3" key="2">
    <citation type="submission" date="2015-09" db="EMBL/GenBank/DDBJ databases">
        <title>Draft genome sequence of Xanthomonas oryzae pv. USA str. X11-5A.</title>
        <authorList>
            <person name="Knight B.M."/>
            <person name="Roberts D.P."/>
            <person name="Lin D."/>
            <person name="Hari K."/>
            <person name="Fletcher J."/>
            <person name="Melcher U."/>
            <person name="Blagden T."/>
            <person name="Winegar R.A."/>
        </authorList>
    </citation>
    <scope>NUCLEOTIDE SEQUENCE [LARGE SCALE GENOMIC DNA]</scope>
    <source>
        <strain evidence="2 3">X11-5A</strain>
    </source>
</reference>
<dbReference type="InterPro" id="IPR001242">
    <property type="entry name" value="Condensation_dom"/>
</dbReference>
<evidence type="ECO:0000259" key="1">
    <source>
        <dbReference type="Pfam" id="PF00668"/>
    </source>
</evidence>
<dbReference type="Proteomes" id="UP000036790">
    <property type="component" value="Unassembled WGS sequence"/>
</dbReference>
<dbReference type="GO" id="GO:0003824">
    <property type="term" value="F:catalytic activity"/>
    <property type="evidence" value="ECO:0007669"/>
    <property type="project" value="InterPro"/>
</dbReference>
<feature type="domain" description="Condensation" evidence="1">
    <location>
        <begin position="9"/>
        <end position="96"/>
    </location>
</feature>
<gene>
    <name evidence="2" type="ORF">ADT25_08155</name>
</gene>
<dbReference type="RefSeq" id="WP_195842863.1">
    <property type="nucleotide sequence ID" value="NZ_LHUJ01000155.1"/>
</dbReference>
<dbReference type="SUPFAM" id="SSF52777">
    <property type="entry name" value="CoA-dependent acyltransferases"/>
    <property type="match status" value="1"/>
</dbReference>
<dbReference type="Gene3D" id="3.30.559.10">
    <property type="entry name" value="Chloramphenicol acetyltransferase-like domain"/>
    <property type="match status" value="1"/>
</dbReference>
<evidence type="ECO:0000313" key="3">
    <source>
        <dbReference type="Proteomes" id="UP000036790"/>
    </source>
</evidence>
<dbReference type="AlphaFoldDB" id="A0AAP1F059"/>
<accession>A0AAP1F059</accession>
<organism evidence="2 3">
    <name type="scientific">Xanthomonas oryzae</name>
    <dbReference type="NCBI Taxonomy" id="347"/>
    <lineage>
        <taxon>Bacteria</taxon>
        <taxon>Pseudomonadati</taxon>
        <taxon>Pseudomonadota</taxon>
        <taxon>Gammaproteobacteria</taxon>
        <taxon>Lysobacterales</taxon>
        <taxon>Lysobacteraceae</taxon>
        <taxon>Xanthomonas</taxon>
    </lineage>
</organism>